<dbReference type="AlphaFoldDB" id="A0A1V9XR50"/>
<evidence type="ECO:0000313" key="2">
    <source>
        <dbReference type="EMBL" id="OQR75977.1"/>
    </source>
</evidence>
<feature type="compositionally biased region" description="Basic and acidic residues" evidence="1">
    <location>
        <begin position="178"/>
        <end position="194"/>
    </location>
</feature>
<gene>
    <name evidence="2" type="ORF">BIW11_08072</name>
</gene>
<organism evidence="2 3">
    <name type="scientific">Tropilaelaps mercedesae</name>
    <dbReference type="NCBI Taxonomy" id="418985"/>
    <lineage>
        <taxon>Eukaryota</taxon>
        <taxon>Metazoa</taxon>
        <taxon>Ecdysozoa</taxon>
        <taxon>Arthropoda</taxon>
        <taxon>Chelicerata</taxon>
        <taxon>Arachnida</taxon>
        <taxon>Acari</taxon>
        <taxon>Parasitiformes</taxon>
        <taxon>Mesostigmata</taxon>
        <taxon>Gamasina</taxon>
        <taxon>Dermanyssoidea</taxon>
        <taxon>Laelapidae</taxon>
        <taxon>Tropilaelaps</taxon>
    </lineage>
</organism>
<evidence type="ECO:0000313" key="3">
    <source>
        <dbReference type="Proteomes" id="UP000192247"/>
    </source>
</evidence>
<name>A0A1V9XR50_9ACAR</name>
<keyword evidence="3" id="KW-1185">Reference proteome</keyword>
<dbReference type="OrthoDB" id="10651834at2759"/>
<evidence type="ECO:0000256" key="1">
    <source>
        <dbReference type="SAM" id="MobiDB-lite"/>
    </source>
</evidence>
<sequence length="723" mass="79725">MQERSLCDVSAMSRHWRFMPQIALRSPEPLALPSLSRSAISAETKISVGARPTCHGNGHRRRKMLTGNLHAKFAADMQLATKRGNQRELETNAEGKTKRERTYSRHSEVGGYCARGAGRYVVDAEARMNDLERYSPPHTRCVRSRYMDYDRLHPRTSSPIAFSRNTLPSCGRRDSFSFRTEASTHSDSGRESSLKHAPQSPKSPMAQDKLNEVRKTATPSESLIRIPFQDALPDKECELSTSSAFQDSANHLWKEPKKSPQLSPSEPFTLQMEPVPEDFTEYRRIGPAHEKTPPTPPPLFQSILNNEQDPLNSWTGYFRKSTDVYATKIENGAERAKPTQRRVSDVGLQDVTGVEAAVARSKTLQDVTAILQVADEVCRSNQHLTKGNIAQLGFLYKEADAVLRSIAQNEPPAIFRGTDTLHTAHQQLTQELQEHEQILNNTAGDISKSKTLLDVSRLLEAATEKSQGRNHQQFEGSAALLKTSNQEGDANSSHKTQLDVSAILQAADVIGDLCAPDPAYTTGKTAMLISQRVDKKHFASVEQGDSLNIRDDLERHSRKPSASGEGRSQEVIDGTGTASPTNDRQHRKRCRHKLDHLHANSSSTSGTVTMDPSVEILSLPTGHSTTHCYRNSLRQESSVVLVDFVPTTSQSVFHQAKTNPALAHASLTHTTLSSTGSLRSASASLSDDVAGSTSGDDCDQEVVEKHTVTTENERNASSRQEQS</sequence>
<proteinExistence type="predicted"/>
<dbReference type="Proteomes" id="UP000192247">
    <property type="component" value="Unassembled WGS sequence"/>
</dbReference>
<dbReference type="EMBL" id="MNPL01005510">
    <property type="protein sequence ID" value="OQR75977.1"/>
    <property type="molecule type" value="Genomic_DNA"/>
</dbReference>
<dbReference type="InParanoid" id="A0A1V9XR50"/>
<reference evidence="2 3" key="1">
    <citation type="journal article" date="2017" name="Gigascience">
        <title>Draft genome of the honey bee ectoparasitic mite, Tropilaelaps mercedesae, is shaped by the parasitic life history.</title>
        <authorList>
            <person name="Dong X."/>
            <person name="Armstrong S.D."/>
            <person name="Xia D."/>
            <person name="Makepeace B.L."/>
            <person name="Darby A.C."/>
            <person name="Kadowaki T."/>
        </authorList>
    </citation>
    <scope>NUCLEOTIDE SEQUENCE [LARGE SCALE GENOMIC DNA]</scope>
    <source>
        <strain evidence="2">Wuxi-XJTLU</strain>
    </source>
</reference>
<protein>
    <submittedName>
        <fullName evidence="2">Uncharacterized protein</fullName>
    </submittedName>
</protein>
<feature type="region of interest" description="Disordered" evidence="1">
    <location>
        <begin position="178"/>
        <end position="225"/>
    </location>
</feature>
<feature type="compositionally biased region" description="Basic residues" evidence="1">
    <location>
        <begin position="585"/>
        <end position="595"/>
    </location>
</feature>
<accession>A0A1V9XR50</accession>
<comment type="caution">
    <text evidence="2">The sequence shown here is derived from an EMBL/GenBank/DDBJ whole genome shotgun (WGS) entry which is preliminary data.</text>
</comment>
<feature type="region of interest" description="Disordered" evidence="1">
    <location>
        <begin position="547"/>
        <end position="611"/>
    </location>
</feature>
<feature type="compositionally biased region" description="Polar residues" evidence="1">
    <location>
        <begin position="599"/>
        <end position="610"/>
    </location>
</feature>